<protein>
    <submittedName>
        <fullName evidence="1">Uncharacterized protein</fullName>
    </submittedName>
</protein>
<dbReference type="Proteomes" id="UP000008783">
    <property type="component" value="Unassembled WGS sequence"/>
</dbReference>
<reference evidence="2" key="1">
    <citation type="journal article" date="2011" name="Proc. Natl. Acad. Sci. U.S.A.">
        <title>Obligate biotrophy features unraveled by the genomic analysis of rust fungi.</title>
        <authorList>
            <person name="Duplessis S."/>
            <person name="Cuomo C.A."/>
            <person name="Lin Y.-C."/>
            <person name="Aerts A."/>
            <person name="Tisserant E."/>
            <person name="Veneault-Fourrey C."/>
            <person name="Joly D.L."/>
            <person name="Hacquard S."/>
            <person name="Amselem J."/>
            <person name="Cantarel B.L."/>
            <person name="Chiu R."/>
            <person name="Coutinho P.M."/>
            <person name="Feau N."/>
            <person name="Field M."/>
            <person name="Frey P."/>
            <person name="Gelhaye E."/>
            <person name="Goldberg J."/>
            <person name="Grabherr M.G."/>
            <person name="Kodira C.D."/>
            <person name="Kohler A."/>
            <person name="Kuees U."/>
            <person name="Lindquist E.A."/>
            <person name="Lucas S.M."/>
            <person name="Mago R."/>
            <person name="Mauceli E."/>
            <person name="Morin E."/>
            <person name="Murat C."/>
            <person name="Pangilinan J.L."/>
            <person name="Park R."/>
            <person name="Pearson M."/>
            <person name="Quesneville H."/>
            <person name="Rouhier N."/>
            <person name="Sakthikumar S."/>
            <person name="Salamov A.A."/>
            <person name="Schmutz J."/>
            <person name="Selles B."/>
            <person name="Shapiro H."/>
            <person name="Tanguay P."/>
            <person name="Tuskan G.A."/>
            <person name="Henrissat B."/>
            <person name="Van de Peer Y."/>
            <person name="Rouze P."/>
            <person name="Ellis J.G."/>
            <person name="Dodds P.N."/>
            <person name="Schein J.E."/>
            <person name="Zhong S."/>
            <person name="Hamelin R.C."/>
            <person name="Grigoriev I.V."/>
            <person name="Szabo L.J."/>
            <person name="Martin F."/>
        </authorList>
    </citation>
    <scope>NUCLEOTIDE SEQUENCE [LARGE SCALE GENOMIC DNA]</scope>
    <source>
        <strain evidence="2">CRL 75-36-700-3 / race SCCL</strain>
    </source>
</reference>
<dbReference type="VEuPathDB" id="FungiDB:PGTG_22533"/>
<dbReference type="PANTHER" id="PTHR33096:SF1">
    <property type="entry name" value="CXC1-LIKE CYSTEINE CLUSTER ASSOCIATED WITH KDZ TRANSPOSASES DOMAIN-CONTAINING PROTEIN"/>
    <property type="match status" value="1"/>
</dbReference>
<dbReference type="OrthoDB" id="2504500at2759"/>
<proteinExistence type="predicted"/>
<evidence type="ECO:0000313" key="1">
    <source>
        <dbReference type="EMBL" id="EHS64870.1"/>
    </source>
</evidence>
<organism evidence="1 2">
    <name type="scientific">Puccinia graminis f. sp. tritici (strain CRL 75-36-700-3 / race SCCL)</name>
    <name type="common">Black stem rust fungus</name>
    <dbReference type="NCBI Taxonomy" id="418459"/>
    <lineage>
        <taxon>Eukaryota</taxon>
        <taxon>Fungi</taxon>
        <taxon>Dikarya</taxon>
        <taxon>Basidiomycota</taxon>
        <taxon>Pucciniomycotina</taxon>
        <taxon>Pucciniomycetes</taxon>
        <taxon>Pucciniales</taxon>
        <taxon>Pucciniaceae</taxon>
        <taxon>Puccinia</taxon>
    </lineage>
</organism>
<dbReference type="InterPro" id="IPR040521">
    <property type="entry name" value="KDZ"/>
</dbReference>
<dbReference type="STRING" id="418459.H6QUW2"/>
<dbReference type="GeneID" id="13542179"/>
<sequence length="149" mass="16547">MSTMDKMSDLCPKCFGPPVPGKKPEEPDYIVCMDGNIQHRRHKASSNEVIALKTPSLFVEQEDVQAMPISVNNTRIGDAKAQESLDHCTNQHTAADDLQGSHTRKACDNTGIFGMACRHDQILRLINIERSGESYHCNILQGLLPYDHG</sequence>
<evidence type="ECO:0000313" key="2">
    <source>
        <dbReference type="Proteomes" id="UP000008783"/>
    </source>
</evidence>
<dbReference type="Pfam" id="PF18758">
    <property type="entry name" value="KDZ"/>
    <property type="match status" value="1"/>
</dbReference>
<dbReference type="AlphaFoldDB" id="H6QUW2"/>
<accession>H6QUW2</accession>
<name>H6QUW2_PUCGT</name>
<gene>
    <name evidence="1" type="ORF">PGTG_22533</name>
</gene>
<dbReference type="KEGG" id="pgr:PGTG_22533"/>
<dbReference type="EMBL" id="DS178360">
    <property type="protein sequence ID" value="EHS64870.1"/>
    <property type="molecule type" value="Genomic_DNA"/>
</dbReference>
<dbReference type="RefSeq" id="XP_003888696.1">
    <property type="nucleotide sequence ID" value="XM_003888647.1"/>
</dbReference>
<dbReference type="InParanoid" id="H6QUW2"/>
<dbReference type="PANTHER" id="PTHR33096">
    <property type="entry name" value="CXC2 DOMAIN-CONTAINING PROTEIN"/>
    <property type="match status" value="1"/>
</dbReference>
<dbReference type="HOGENOM" id="CLU_1750620_0_0_1"/>
<keyword evidence="2" id="KW-1185">Reference proteome</keyword>